<evidence type="ECO:0000256" key="11">
    <source>
        <dbReference type="ARBA" id="ARBA00023136"/>
    </source>
</evidence>
<dbReference type="PANTHER" id="PTHR42878">
    <property type="entry name" value="TWO-COMPONENT HISTIDINE KINASE"/>
    <property type="match status" value="1"/>
</dbReference>
<evidence type="ECO:0000256" key="5">
    <source>
        <dbReference type="ARBA" id="ARBA00022553"/>
    </source>
</evidence>
<dbReference type="InterPro" id="IPR003661">
    <property type="entry name" value="HisK_dim/P_dom"/>
</dbReference>
<feature type="transmembrane region" description="Helical" evidence="13">
    <location>
        <begin position="6"/>
        <end position="28"/>
    </location>
</feature>
<keyword evidence="12" id="KW-0175">Coiled coil</keyword>
<comment type="catalytic activity">
    <reaction evidence="1">
        <text>ATP + protein L-histidine = ADP + protein N-phospho-L-histidine.</text>
        <dbReference type="EC" id="2.7.13.3"/>
    </reaction>
</comment>
<dbReference type="GO" id="GO:0007234">
    <property type="term" value="P:osmosensory signaling via phosphorelay pathway"/>
    <property type="evidence" value="ECO:0007669"/>
    <property type="project" value="TreeGrafter"/>
</dbReference>
<feature type="domain" description="HAMP" evidence="15">
    <location>
        <begin position="215"/>
        <end position="267"/>
    </location>
</feature>
<dbReference type="FunFam" id="3.30.565.10:FF:000023">
    <property type="entry name" value="PAS domain-containing sensor histidine kinase"/>
    <property type="match status" value="1"/>
</dbReference>
<dbReference type="Gene3D" id="6.10.340.10">
    <property type="match status" value="1"/>
</dbReference>
<dbReference type="SMART" id="SM00387">
    <property type="entry name" value="HATPase_c"/>
    <property type="match status" value="1"/>
</dbReference>
<reference evidence="16" key="1">
    <citation type="journal article" date="2015" name="Nature">
        <title>Complex archaea that bridge the gap between prokaryotes and eukaryotes.</title>
        <authorList>
            <person name="Spang A."/>
            <person name="Saw J.H."/>
            <person name="Jorgensen S.L."/>
            <person name="Zaremba-Niedzwiedzka K."/>
            <person name="Martijn J."/>
            <person name="Lind A.E."/>
            <person name="van Eijk R."/>
            <person name="Schleper C."/>
            <person name="Guy L."/>
            <person name="Ettema T.J."/>
        </authorList>
    </citation>
    <scope>NUCLEOTIDE SEQUENCE</scope>
</reference>
<dbReference type="CDD" id="cd06225">
    <property type="entry name" value="HAMP"/>
    <property type="match status" value="1"/>
</dbReference>
<dbReference type="GO" id="GO:0030295">
    <property type="term" value="F:protein kinase activator activity"/>
    <property type="evidence" value="ECO:0007669"/>
    <property type="project" value="TreeGrafter"/>
</dbReference>
<evidence type="ECO:0000259" key="15">
    <source>
        <dbReference type="PROSITE" id="PS50885"/>
    </source>
</evidence>
<gene>
    <name evidence="16" type="ORF">LCGC14_0531050</name>
</gene>
<dbReference type="GO" id="GO:0005886">
    <property type="term" value="C:plasma membrane"/>
    <property type="evidence" value="ECO:0007669"/>
    <property type="project" value="UniProtKB-SubCell"/>
</dbReference>
<feature type="domain" description="Histidine kinase" evidence="14">
    <location>
        <begin position="314"/>
        <end position="533"/>
    </location>
</feature>
<name>A0A0F9UH11_9ZZZZ</name>
<evidence type="ECO:0000256" key="8">
    <source>
        <dbReference type="ARBA" id="ARBA00022777"/>
    </source>
</evidence>
<accession>A0A0F9UH11</accession>
<dbReference type="Gene3D" id="3.30.565.10">
    <property type="entry name" value="Histidine kinase-like ATPase, C-terminal domain"/>
    <property type="match status" value="1"/>
</dbReference>
<evidence type="ECO:0000256" key="7">
    <source>
        <dbReference type="ARBA" id="ARBA00022741"/>
    </source>
</evidence>
<keyword evidence="13" id="KW-0812">Transmembrane</keyword>
<dbReference type="GO" id="GO:0000155">
    <property type="term" value="F:phosphorelay sensor kinase activity"/>
    <property type="evidence" value="ECO:0007669"/>
    <property type="project" value="InterPro"/>
</dbReference>
<keyword evidence="13" id="KW-1133">Transmembrane helix</keyword>
<evidence type="ECO:0000256" key="9">
    <source>
        <dbReference type="ARBA" id="ARBA00022840"/>
    </source>
</evidence>
<dbReference type="SUPFAM" id="SSF158472">
    <property type="entry name" value="HAMP domain-like"/>
    <property type="match status" value="1"/>
</dbReference>
<dbReference type="InterPro" id="IPR005467">
    <property type="entry name" value="His_kinase_dom"/>
</dbReference>
<organism evidence="16">
    <name type="scientific">marine sediment metagenome</name>
    <dbReference type="NCBI Taxonomy" id="412755"/>
    <lineage>
        <taxon>unclassified sequences</taxon>
        <taxon>metagenomes</taxon>
        <taxon>ecological metagenomes</taxon>
    </lineage>
</organism>
<comment type="subcellular location">
    <subcellularLocation>
        <location evidence="2">Cell membrane</location>
    </subcellularLocation>
</comment>
<dbReference type="PANTHER" id="PTHR42878:SF7">
    <property type="entry name" value="SENSOR HISTIDINE KINASE GLRK"/>
    <property type="match status" value="1"/>
</dbReference>
<evidence type="ECO:0000256" key="3">
    <source>
        <dbReference type="ARBA" id="ARBA00012438"/>
    </source>
</evidence>
<dbReference type="GO" id="GO:0000156">
    <property type="term" value="F:phosphorelay response regulator activity"/>
    <property type="evidence" value="ECO:0007669"/>
    <property type="project" value="TreeGrafter"/>
</dbReference>
<dbReference type="InterPro" id="IPR003660">
    <property type="entry name" value="HAMP_dom"/>
</dbReference>
<dbReference type="SUPFAM" id="SSF47384">
    <property type="entry name" value="Homodimeric domain of signal transducing histidine kinase"/>
    <property type="match status" value="1"/>
</dbReference>
<dbReference type="SMART" id="SM00388">
    <property type="entry name" value="HisKA"/>
    <property type="match status" value="1"/>
</dbReference>
<dbReference type="AlphaFoldDB" id="A0A0F9UH11"/>
<keyword evidence="11 13" id="KW-0472">Membrane</keyword>
<keyword evidence="5" id="KW-0597">Phosphoprotein</keyword>
<feature type="coiled-coil region" evidence="12">
    <location>
        <begin position="255"/>
        <end position="307"/>
    </location>
</feature>
<keyword evidence="7" id="KW-0547">Nucleotide-binding</keyword>
<dbReference type="Gene3D" id="1.10.287.130">
    <property type="match status" value="1"/>
</dbReference>
<evidence type="ECO:0000256" key="13">
    <source>
        <dbReference type="SAM" id="Phobius"/>
    </source>
</evidence>
<dbReference type="SUPFAM" id="SSF55874">
    <property type="entry name" value="ATPase domain of HSP90 chaperone/DNA topoisomerase II/histidine kinase"/>
    <property type="match status" value="1"/>
</dbReference>
<dbReference type="InterPro" id="IPR036097">
    <property type="entry name" value="HisK_dim/P_sf"/>
</dbReference>
<dbReference type="Gene3D" id="3.30.450.290">
    <property type="match status" value="1"/>
</dbReference>
<dbReference type="PROSITE" id="PS50885">
    <property type="entry name" value="HAMP"/>
    <property type="match status" value="1"/>
</dbReference>
<keyword evidence="10" id="KW-0902">Two-component regulatory system</keyword>
<dbReference type="GO" id="GO:0005524">
    <property type="term" value="F:ATP binding"/>
    <property type="evidence" value="ECO:0007669"/>
    <property type="project" value="UniProtKB-KW"/>
</dbReference>
<dbReference type="PROSITE" id="PS50109">
    <property type="entry name" value="HIS_KIN"/>
    <property type="match status" value="1"/>
</dbReference>
<keyword evidence="6" id="KW-0808">Transferase</keyword>
<evidence type="ECO:0000256" key="2">
    <source>
        <dbReference type="ARBA" id="ARBA00004236"/>
    </source>
</evidence>
<evidence type="ECO:0000256" key="10">
    <source>
        <dbReference type="ARBA" id="ARBA00023012"/>
    </source>
</evidence>
<protein>
    <recommendedName>
        <fullName evidence="3">histidine kinase</fullName>
        <ecNumber evidence="3">2.7.13.3</ecNumber>
    </recommendedName>
</protein>
<feature type="transmembrane region" description="Helical" evidence="13">
    <location>
        <begin position="195"/>
        <end position="217"/>
    </location>
</feature>
<dbReference type="InterPro" id="IPR004358">
    <property type="entry name" value="Sig_transdc_His_kin-like_C"/>
</dbReference>
<proteinExistence type="predicted"/>
<sequence length="537" mass="60903">MLGRSLAVKLIFYIGIILILSLGIFGYININIQKKNLIDEMQQNAVRLSQTIERSIKHEMLTARSDQIQRTLEDIGKQEGIEQIRIFDKEGKIIAADSREEIGILVDRKAEACYTCHKDREPLKRLSSPDKTRIFKSEKGYRVLGVINPIYNEPKCYNSACHFHPKDQSVLGVMDILISLARFDAQIGTSRKQSIIYFLFTFLFISVSIGLFVFLFVNTPIHKLIEGTRKIARGDLNYRIGSYHSDEIGELGKSFDKMTAELKKSLEEIEQWNVKLKDEVKKATEKLRRTNEKLNIANAKLRGLDNLKSDFMRRMEHGSRSHLAVIQSCLSLVLGEYYSELPEQQKDLIKTAKRRSSTLLELLDDILILSYRKSAEAVYHTETVQMADVMQKVVDDIKDQAQKKNTVINVQIPPGFPQVVADRKALSEVFSNLVSNAVKYSKEDSAINVSMKQKGGFIEINVSDTGIGIASEDLPEIFNEFYRAPNAKSYKVEGTGLGLTIVKEIIEGHHGKLRVLSELGKGSTFTVLLPKKRRKNK</sequence>
<comment type="caution">
    <text evidence="16">The sequence shown here is derived from an EMBL/GenBank/DDBJ whole genome shotgun (WGS) entry which is preliminary data.</text>
</comment>
<dbReference type="Pfam" id="PF02518">
    <property type="entry name" value="HATPase_c"/>
    <property type="match status" value="1"/>
</dbReference>
<dbReference type="EC" id="2.7.13.3" evidence="3"/>
<evidence type="ECO:0000259" key="14">
    <source>
        <dbReference type="PROSITE" id="PS50109"/>
    </source>
</evidence>
<dbReference type="InterPro" id="IPR036890">
    <property type="entry name" value="HATPase_C_sf"/>
</dbReference>
<dbReference type="InterPro" id="IPR050351">
    <property type="entry name" value="BphY/WalK/GraS-like"/>
</dbReference>
<evidence type="ECO:0000256" key="1">
    <source>
        <dbReference type="ARBA" id="ARBA00000085"/>
    </source>
</evidence>
<evidence type="ECO:0000256" key="6">
    <source>
        <dbReference type="ARBA" id="ARBA00022679"/>
    </source>
</evidence>
<dbReference type="SMART" id="SM00304">
    <property type="entry name" value="HAMP"/>
    <property type="match status" value="1"/>
</dbReference>
<evidence type="ECO:0000256" key="12">
    <source>
        <dbReference type="SAM" id="Coils"/>
    </source>
</evidence>
<dbReference type="InterPro" id="IPR003594">
    <property type="entry name" value="HATPase_dom"/>
</dbReference>
<evidence type="ECO:0000256" key="4">
    <source>
        <dbReference type="ARBA" id="ARBA00022475"/>
    </source>
</evidence>
<dbReference type="Pfam" id="PF00672">
    <property type="entry name" value="HAMP"/>
    <property type="match status" value="1"/>
</dbReference>
<evidence type="ECO:0000313" key="16">
    <source>
        <dbReference type="EMBL" id="KKN60526.1"/>
    </source>
</evidence>
<keyword evidence="8" id="KW-0418">Kinase</keyword>
<dbReference type="EMBL" id="LAZR01000693">
    <property type="protein sequence ID" value="KKN60526.1"/>
    <property type="molecule type" value="Genomic_DNA"/>
</dbReference>
<keyword evidence="9" id="KW-0067">ATP-binding</keyword>
<dbReference type="PRINTS" id="PR00344">
    <property type="entry name" value="BCTRLSENSOR"/>
</dbReference>
<keyword evidence="4" id="KW-1003">Cell membrane</keyword>